<dbReference type="RefSeq" id="WP_237817945.1">
    <property type="nucleotide sequence ID" value="NZ_JAKLTQ010000001.1"/>
</dbReference>
<dbReference type="Proteomes" id="UP001165368">
    <property type="component" value="Unassembled WGS sequence"/>
</dbReference>
<dbReference type="Pfam" id="PF20208">
    <property type="entry name" value="ARPP-1"/>
    <property type="match status" value="1"/>
</dbReference>
<sequence length="295" mass="31489">MKIGQLHIGSGKQVGPLTLFPVWAERRGAVGLATGAAANLEVTELTSGPTVNKLTVTNKDTKPVLLLEGELLEGGHQHRVCARDVILPAGETRDVDTYCVEQGRWGGASSHGRSARRAPLNVRAELNRPGRGAGTQSRVWERVSRFEGLNTRSSTGSLVDHLDAGTRPGVGLKSLPRPIDGQRGVVIAFGGQALMLELFGRPDLFAAHYRSLVEAAWLDIQLNAGSMRPVPTKAQSARDLAVRVMELDLPQLTENFEANLGPVTVNGVCASPKLGMLPGVAHLGAWDTRHPMMAG</sequence>
<evidence type="ECO:0000259" key="1">
    <source>
        <dbReference type="Pfam" id="PF20208"/>
    </source>
</evidence>
<proteinExistence type="predicted"/>
<comment type="caution">
    <text evidence="2">The sequence shown here is derived from an EMBL/GenBank/DDBJ whole genome shotgun (WGS) entry which is preliminary data.</text>
</comment>
<gene>
    <name evidence="2" type="ORF">LVY72_02920</name>
</gene>
<feature type="domain" description="ARG and Rhodanese-Phosphatase-superfamily-associated" evidence="1">
    <location>
        <begin position="5"/>
        <end position="246"/>
    </location>
</feature>
<name>A0ABS9L2K7_9MICC</name>
<dbReference type="EMBL" id="JAKLTQ010000001">
    <property type="protein sequence ID" value="MCG2620863.1"/>
    <property type="molecule type" value="Genomic_DNA"/>
</dbReference>
<evidence type="ECO:0000313" key="2">
    <source>
        <dbReference type="EMBL" id="MCG2620863.1"/>
    </source>
</evidence>
<reference evidence="2" key="1">
    <citation type="submission" date="2022-01" db="EMBL/GenBank/DDBJ databases">
        <authorList>
            <person name="Jo J.-H."/>
            <person name="Im W.-T."/>
        </authorList>
    </citation>
    <scope>NUCLEOTIDE SEQUENCE</scope>
    <source>
        <strain evidence="2">I2-34</strain>
    </source>
</reference>
<organism evidence="2 3">
    <name type="scientific">Arthrobacter hankyongi</name>
    <dbReference type="NCBI Taxonomy" id="2904801"/>
    <lineage>
        <taxon>Bacteria</taxon>
        <taxon>Bacillati</taxon>
        <taxon>Actinomycetota</taxon>
        <taxon>Actinomycetes</taxon>
        <taxon>Micrococcales</taxon>
        <taxon>Micrococcaceae</taxon>
        <taxon>Arthrobacter</taxon>
    </lineage>
</organism>
<evidence type="ECO:0000313" key="3">
    <source>
        <dbReference type="Proteomes" id="UP001165368"/>
    </source>
</evidence>
<keyword evidence="3" id="KW-1185">Reference proteome</keyword>
<accession>A0ABS9L2K7</accession>
<dbReference type="InterPro" id="IPR046699">
    <property type="entry name" value="ARPP-1"/>
</dbReference>
<protein>
    <recommendedName>
        <fullName evidence="1">ARG and Rhodanese-Phosphatase-superfamily-associated domain-containing protein</fullName>
    </recommendedName>
</protein>